<feature type="binding site" evidence="5">
    <location>
        <position position="230"/>
    </location>
    <ligand>
        <name>substrate</name>
    </ligand>
</feature>
<dbReference type="InterPro" id="IPR029058">
    <property type="entry name" value="AB_hydrolase_fold"/>
</dbReference>
<gene>
    <name evidence="5 7" type="primary">bioH</name>
    <name evidence="7" type="ORF">GCM10009105_14090</name>
</gene>
<evidence type="ECO:0000259" key="6">
    <source>
        <dbReference type="Pfam" id="PF00561"/>
    </source>
</evidence>
<sequence>MHIDIQGSGPDLVLIHGWAMHGGIFGAFAGELTTRFRVHVVDLPGHGYSRDDAQFEIGDCARRIVATTPRALWVGWSLGGLVALRAALDHPANVRGLGLIASSPRFVSAPDWPCGVAASVFGEFATELQGRYRHAIERFLALETMGSSHAQADLRALRKIVFERGEPSLDALAGGLRALEASDLRADLARLAMPSLWIAGRRDRLVPPAAMEWAAAQAPHGRTLEFNSGHAPFLEHAGAISDAISDAIAAFAAELPA</sequence>
<dbReference type="InterPro" id="IPR050228">
    <property type="entry name" value="Carboxylesterase_BioH"/>
</dbReference>
<evidence type="ECO:0000256" key="5">
    <source>
        <dbReference type="HAMAP-Rule" id="MF_01260"/>
    </source>
</evidence>
<comment type="similarity">
    <text evidence="5">Belongs to the AB hydrolase superfamily. Carboxylesterase BioH family.</text>
</comment>
<feature type="domain" description="AB hydrolase-1" evidence="6">
    <location>
        <begin position="12"/>
        <end position="237"/>
    </location>
</feature>
<comment type="caution">
    <text evidence="5">Lacks conserved residue(s) required for the propagation of feature annotation.</text>
</comment>
<comment type="catalytic activity">
    <reaction evidence="5">
        <text>6-carboxyhexanoyl-[ACP] methyl ester + H2O = 6-carboxyhexanoyl-[ACP] + methanol + H(+)</text>
        <dbReference type="Rhea" id="RHEA:42700"/>
        <dbReference type="Rhea" id="RHEA-COMP:9955"/>
        <dbReference type="Rhea" id="RHEA-COMP:10186"/>
        <dbReference type="ChEBI" id="CHEBI:15377"/>
        <dbReference type="ChEBI" id="CHEBI:15378"/>
        <dbReference type="ChEBI" id="CHEBI:17790"/>
        <dbReference type="ChEBI" id="CHEBI:78846"/>
        <dbReference type="ChEBI" id="CHEBI:82735"/>
        <dbReference type="EC" id="3.1.1.85"/>
    </reaction>
</comment>
<dbReference type="InterPro" id="IPR010076">
    <property type="entry name" value="BioH"/>
</dbReference>
<name>A0ABN1IFQ9_9GAMM</name>
<keyword evidence="4 5" id="KW-0378">Hydrolase</keyword>
<dbReference type="EC" id="3.1.1.85" evidence="5"/>
<dbReference type="SUPFAM" id="SSF53474">
    <property type="entry name" value="alpha/beta-Hydrolases"/>
    <property type="match status" value="1"/>
</dbReference>
<feature type="active site" evidence="5">
    <location>
        <position position="203"/>
    </location>
</feature>
<organism evidence="7 8">
    <name type="scientific">Dokdonella soli</name>
    <dbReference type="NCBI Taxonomy" id="529810"/>
    <lineage>
        <taxon>Bacteria</taxon>
        <taxon>Pseudomonadati</taxon>
        <taxon>Pseudomonadota</taxon>
        <taxon>Gammaproteobacteria</taxon>
        <taxon>Lysobacterales</taxon>
        <taxon>Rhodanobacteraceae</taxon>
        <taxon>Dokdonella</taxon>
    </lineage>
</organism>
<evidence type="ECO:0000256" key="3">
    <source>
        <dbReference type="ARBA" id="ARBA00022756"/>
    </source>
</evidence>
<comment type="subunit">
    <text evidence="5">Monomer.</text>
</comment>
<protein>
    <recommendedName>
        <fullName evidence="5">Pimeloyl-[acyl-carrier protein] methyl ester esterase</fullName>
        <ecNumber evidence="5">3.1.1.85</ecNumber>
    </recommendedName>
    <alternativeName>
        <fullName evidence="5">Biotin synthesis protein BioH</fullName>
    </alternativeName>
    <alternativeName>
        <fullName evidence="5">Carboxylesterase BioH</fullName>
    </alternativeName>
</protein>
<dbReference type="Pfam" id="PF00561">
    <property type="entry name" value="Abhydrolase_1"/>
    <property type="match status" value="1"/>
</dbReference>
<feature type="active site" evidence="5">
    <location>
        <position position="230"/>
    </location>
</feature>
<accession>A0ABN1IFQ9</accession>
<reference evidence="8" key="1">
    <citation type="journal article" date="2019" name="Int. J. Syst. Evol. Microbiol.">
        <title>The Global Catalogue of Microorganisms (GCM) 10K type strain sequencing project: providing services to taxonomists for standard genome sequencing and annotation.</title>
        <authorList>
            <consortium name="The Broad Institute Genomics Platform"/>
            <consortium name="The Broad Institute Genome Sequencing Center for Infectious Disease"/>
            <person name="Wu L."/>
            <person name="Ma J."/>
        </authorList>
    </citation>
    <scope>NUCLEOTIDE SEQUENCE [LARGE SCALE GENOMIC DNA]</scope>
    <source>
        <strain evidence="8">JCM 15421</strain>
    </source>
</reference>
<feature type="active site" description="Nucleophile" evidence="5">
    <location>
        <position position="77"/>
    </location>
</feature>
<comment type="caution">
    <text evidence="7">The sequence shown here is derived from an EMBL/GenBank/DDBJ whole genome shotgun (WGS) entry which is preliminary data.</text>
</comment>
<comment type="subcellular location">
    <subcellularLocation>
        <location evidence="5">Cytoplasm</location>
    </subcellularLocation>
</comment>
<dbReference type="PANTHER" id="PTHR43194:SF5">
    <property type="entry name" value="PIMELOYL-[ACYL-CARRIER PROTEIN] METHYL ESTER ESTERASE"/>
    <property type="match status" value="1"/>
</dbReference>
<dbReference type="NCBIfam" id="TIGR01738">
    <property type="entry name" value="bioH"/>
    <property type="match status" value="1"/>
</dbReference>
<dbReference type="RefSeq" id="WP_343788657.1">
    <property type="nucleotide sequence ID" value="NZ_BAAAEU010000006.1"/>
</dbReference>
<evidence type="ECO:0000256" key="4">
    <source>
        <dbReference type="ARBA" id="ARBA00022801"/>
    </source>
</evidence>
<dbReference type="PANTHER" id="PTHR43194">
    <property type="entry name" value="HYDROLASE ALPHA/BETA FOLD FAMILY"/>
    <property type="match status" value="1"/>
</dbReference>
<evidence type="ECO:0000256" key="1">
    <source>
        <dbReference type="ARBA" id="ARBA00022487"/>
    </source>
</evidence>
<evidence type="ECO:0000313" key="7">
    <source>
        <dbReference type="EMBL" id="GAA0711894.1"/>
    </source>
</evidence>
<dbReference type="InterPro" id="IPR000073">
    <property type="entry name" value="AB_hydrolase_1"/>
</dbReference>
<feature type="binding site" evidence="5">
    <location>
        <position position="18"/>
    </location>
    <ligand>
        <name>substrate</name>
    </ligand>
</feature>
<feature type="binding site" evidence="5">
    <location>
        <begin position="77"/>
        <end position="78"/>
    </location>
    <ligand>
        <name>substrate</name>
    </ligand>
</feature>
<dbReference type="HAMAP" id="MF_01260">
    <property type="entry name" value="Carboxylester"/>
    <property type="match status" value="1"/>
</dbReference>
<keyword evidence="1 5" id="KW-0719">Serine esterase</keyword>
<proteinExistence type="inferred from homology"/>
<comment type="pathway">
    <text evidence="5">Cofactor biosynthesis; biotin biosynthesis.</text>
</comment>
<comment type="function">
    <text evidence="5">The physiological role of BioH is to remove the methyl group introduced by BioC when the pimeloyl moiety is complete. It allows to synthesize pimeloyl-ACP via the fatty acid synthetic pathway through the hydrolysis of the ester bonds of pimeloyl-ACP esters.</text>
</comment>
<keyword evidence="3 5" id="KW-0093">Biotin biosynthesis</keyword>
<keyword evidence="2 5" id="KW-0963">Cytoplasm</keyword>
<dbReference type="Proteomes" id="UP001501523">
    <property type="component" value="Unassembled WGS sequence"/>
</dbReference>
<dbReference type="EMBL" id="BAAAEU010000006">
    <property type="protein sequence ID" value="GAA0711894.1"/>
    <property type="molecule type" value="Genomic_DNA"/>
</dbReference>
<keyword evidence="8" id="KW-1185">Reference proteome</keyword>
<dbReference type="Gene3D" id="3.40.50.1820">
    <property type="entry name" value="alpha/beta hydrolase"/>
    <property type="match status" value="1"/>
</dbReference>
<evidence type="ECO:0000313" key="8">
    <source>
        <dbReference type="Proteomes" id="UP001501523"/>
    </source>
</evidence>
<evidence type="ECO:0000256" key="2">
    <source>
        <dbReference type="ARBA" id="ARBA00022490"/>
    </source>
</evidence>